<keyword evidence="2" id="KW-1185">Reference proteome</keyword>
<proteinExistence type="predicted"/>
<organism evidence="1 2">
    <name type="scientific">Oikopleura dioica</name>
    <name type="common">Tunicate</name>
    <dbReference type="NCBI Taxonomy" id="34765"/>
    <lineage>
        <taxon>Eukaryota</taxon>
        <taxon>Metazoa</taxon>
        <taxon>Chordata</taxon>
        <taxon>Tunicata</taxon>
        <taxon>Appendicularia</taxon>
        <taxon>Copelata</taxon>
        <taxon>Oikopleuridae</taxon>
        <taxon>Oikopleura</taxon>
    </lineage>
</organism>
<evidence type="ECO:0000313" key="2">
    <source>
        <dbReference type="Proteomes" id="UP001158576"/>
    </source>
</evidence>
<dbReference type="EMBL" id="OU015567">
    <property type="protein sequence ID" value="CAG5110935.1"/>
    <property type="molecule type" value="Genomic_DNA"/>
</dbReference>
<protein>
    <submittedName>
        <fullName evidence="1">Oidioi.mRNA.OKI2018_I69.chr2.g5282.t1.cds</fullName>
    </submittedName>
</protein>
<accession>A0ABN7SZG7</accession>
<dbReference type="Proteomes" id="UP001158576">
    <property type="component" value="Chromosome 2"/>
</dbReference>
<sequence>MLKDALQGGGGNWLKMQQLINELNDIYGLSPKADFFCVFGQIAADLIGQNRLGNNLQARNTVKFNSQQLEADYIRFLLSHQDTFAMMTRRPNKPASRNNRMSFYRARMLA</sequence>
<evidence type="ECO:0000313" key="1">
    <source>
        <dbReference type="EMBL" id="CAG5110935.1"/>
    </source>
</evidence>
<gene>
    <name evidence="1" type="ORF">OKIOD_LOCUS14047</name>
</gene>
<reference evidence="1 2" key="1">
    <citation type="submission" date="2021-04" db="EMBL/GenBank/DDBJ databases">
        <authorList>
            <person name="Bliznina A."/>
        </authorList>
    </citation>
    <scope>NUCLEOTIDE SEQUENCE [LARGE SCALE GENOMIC DNA]</scope>
</reference>
<name>A0ABN7SZG7_OIKDI</name>